<name>A0A8E2AUV8_9APHY</name>
<feature type="compositionally biased region" description="Polar residues" evidence="1">
    <location>
        <begin position="722"/>
        <end position="741"/>
    </location>
</feature>
<evidence type="ECO:0000313" key="2">
    <source>
        <dbReference type="EMBL" id="OCH91443.1"/>
    </source>
</evidence>
<dbReference type="InterPro" id="IPR012933">
    <property type="entry name" value="HicA_mRNA_interferase"/>
</dbReference>
<feature type="compositionally biased region" description="Low complexity" evidence="1">
    <location>
        <begin position="654"/>
        <end position="668"/>
    </location>
</feature>
<feature type="compositionally biased region" description="Basic residues" evidence="1">
    <location>
        <begin position="617"/>
        <end position="630"/>
    </location>
</feature>
<proteinExistence type="predicted"/>
<feature type="compositionally biased region" description="Acidic residues" evidence="1">
    <location>
        <begin position="477"/>
        <end position="499"/>
    </location>
</feature>
<feature type="compositionally biased region" description="Low complexity" evidence="1">
    <location>
        <begin position="466"/>
        <end position="476"/>
    </location>
</feature>
<dbReference type="OrthoDB" id="2922289at2759"/>
<dbReference type="Pfam" id="PF07927">
    <property type="entry name" value="HicA_toxin"/>
    <property type="match status" value="1"/>
</dbReference>
<dbReference type="Proteomes" id="UP000250043">
    <property type="component" value="Unassembled WGS sequence"/>
</dbReference>
<reference evidence="2 3" key="1">
    <citation type="submission" date="2016-07" db="EMBL/GenBank/DDBJ databases">
        <title>Draft genome of the white-rot fungus Obba rivulosa 3A-2.</title>
        <authorList>
            <consortium name="DOE Joint Genome Institute"/>
            <person name="Miettinen O."/>
            <person name="Riley R."/>
            <person name="Acob R."/>
            <person name="Barry K."/>
            <person name="Cullen D."/>
            <person name="De Vries R."/>
            <person name="Hainaut M."/>
            <person name="Hatakka A."/>
            <person name="Henrissat B."/>
            <person name="Hilden K."/>
            <person name="Kuo R."/>
            <person name="Labutti K."/>
            <person name="Lipzen A."/>
            <person name="Makela M.R."/>
            <person name="Sandor L."/>
            <person name="Spatafora J.W."/>
            <person name="Grigoriev I.V."/>
            <person name="Hibbett D.S."/>
        </authorList>
    </citation>
    <scope>NUCLEOTIDE SEQUENCE [LARGE SCALE GENOMIC DNA]</scope>
    <source>
        <strain evidence="2 3">3A-2</strain>
    </source>
</reference>
<accession>A0A8E2AUV8</accession>
<feature type="compositionally biased region" description="Polar residues" evidence="1">
    <location>
        <begin position="552"/>
        <end position="561"/>
    </location>
</feature>
<dbReference type="GO" id="GO:0003729">
    <property type="term" value="F:mRNA binding"/>
    <property type="evidence" value="ECO:0007669"/>
    <property type="project" value="InterPro"/>
</dbReference>
<gene>
    <name evidence="2" type="ORF">OBBRIDRAFT_753183</name>
</gene>
<evidence type="ECO:0000256" key="1">
    <source>
        <dbReference type="SAM" id="MobiDB-lite"/>
    </source>
</evidence>
<evidence type="ECO:0000313" key="3">
    <source>
        <dbReference type="Proteomes" id="UP000250043"/>
    </source>
</evidence>
<dbReference type="AlphaFoldDB" id="A0A8E2AUV8"/>
<sequence>MPTKPSQPSTARKGREVVPVGPQQVFKHSKSGIRSERLPASTQRALVLRDVKYGTGAGDLILTKKPSGREKLELLAEDLIEQSKKAVGAHLSLEDCMKIALSQLSTNLDEIYNLQDHELFYYKIKDELEVRARSTVGVNVMNQSWVASVIASRIHNAYMLTSAWRLVRDFIEELHDSGLPEGSITVQNKLRGNAALRSRYLILYDTVNVLVQAGQAKFALLVSTTDHYSRFFKKFDTDSGEPGYGFAWNEVRAVHKSFLDSIIIELCLPKSFIPPRILLEILHMAITEAPQETKRFPQAVWDAMGDLSFVVQLQEMLEAPLLGPDGEKWRKEQRQMPEEFENWLDAQIYSDKVSKKVDNWEQLVFPIEKTQHAQILDKMWQTVNLNYEAETGHNIDDLWQVADLRNLAPQWHSYSLMRYGGPDEDSDSDTPPRRSAPGKRKPLALTNGDDDDTDGSLPPLQEVSNSSDEYSDGASDSSEDSDDDEDHNWGESEYDTDEEDRLREWNREAMDTIAATLGYGQADPEDGFDALAEERKDNPFLKLLGSLRGRMFSSSPTLKTTNRTEPRCPARPGKPAPPPSRVPASTGAPARAPPTGAPKSFKTTVEEVEDEEVVAEKKKKKKPKKKKKKPAAAATEPAADGQGIPIPQTPVTPAMPAAAAPAAAAPPRANERAPTDAQGADETQMPSMSSKKKKKSAPKSTAPAQPPSERSTASGATAVPSFASSTTHIPLQPVQTAQSAHSYLKSGGISEKKTKIKSRPDFANLKEGGIFSRFSRSDKRKDAEDEAETKGKPNVFSRLSKKTAQYMHQLMQSSADEKQGKASMRWENFVKVMEGMGFKYDPSTAGSSVRFDPPDTRDIPITFHKPHPDSTIHPVMLKDFRKRLKRYYGWDEHEWEKAMGL</sequence>
<feature type="region of interest" description="Disordered" evidence="1">
    <location>
        <begin position="546"/>
        <end position="769"/>
    </location>
</feature>
<organism evidence="2 3">
    <name type="scientific">Obba rivulosa</name>
    <dbReference type="NCBI Taxonomy" id="1052685"/>
    <lineage>
        <taxon>Eukaryota</taxon>
        <taxon>Fungi</taxon>
        <taxon>Dikarya</taxon>
        <taxon>Basidiomycota</taxon>
        <taxon>Agaricomycotina</taxon>
        <taxon>Agaricomycetes</taxon>
        <taxon>Polyporales</taxon>
        <taxon>Gelatoporiaceae</taxon>
        <taxon>Obba</taxon>
    </lineage>
</organism>
<protein>
    <submittedName>
        <fullName evidence="2">Uncharacterized protein</fullName>
    </submittedName>
</protein>
<feature type="compositionally biased region" description="Pro residues" evidence="1">
    <location>
        <begin position="572"/>
        <end position="581"/>
    </location>
</feature>
<dbReference type="EMBL" id="KV722385">
    <property type="protein sequence ID" value="OCH91443.1"/>
    <property type="molecule type" value="Genomic_DNA"/>
</dbReference>
<feature type="region of interest" description="Disordered" evidence="1">
    <location>
        <begin position="418"/>
        <end position="507"/>
    </location>
</feature>
<keyword evidence="3" id="KW-1185">Reference proteome</keyword>
<feature type="compositionally biased region" description="Low complexity" evidence="1">
    <location>
        <begin position="631"/>
        <end position="640"/>
    </location>
</feature>